<dbReference type="InterPro" id="IPR029058">
    <property type="entry name" value="AB_hydrolase_fold"/>
</dbReference>
<dbReference type="PANTHER" id="PTHR12277">
    <property type="entry name" value="ALPHA/BETA HYDROLASE DOMAIN-CONTAINING PROTEIN"/>
    <property type="match status" value="1"/>
</dbReference>
<gene>
    <name evidence="3" type="ORF">PBLR_15940</name>
</gene>
<dbReference type="Proteomes" id="UP000304148">
    <property type="component" value="Chromosome"/>
</dbReference>
<keyword evidence="1" id="KW-1133">Transmembrane helix</keyword>
<dbReference type="PANTHER" id="PTHR12277:SF81">
    <property type="entry name" value="PROTEIN ABHD13"/>
    <property type="match status" value="1"/>
</dbReference>
<name>A0A383RKL4_PAEAL</name>
<feature type="domain" description="AB hydrolase-1" evidence="2">
    <location>
        <begin position="109"/>
        <end position="227"/>
    </location>
</feature>
<accession>A0A383RKL4</accession>
<evidence type="ECO:0000313" key="3">
    <source>
        <dbReference type="EMBL" id="SYX87510.1"/>
    </source>
</evidence>
<dbReference type="SUPFAM" id="SSF53474">
    <property type="entry name" value="alpha/beta-Hydrolases"/>
    <property type="match status" value="1"/>
</dbReference>
<proteinExistence type="predicted"/>
<dbReference type="GO" id="GO:0016787">
    <property type="term" value="F:hydrolase activity"/>
    <property type="evidence" value="ECO:0007669"/>
    <property type="project" value="UniProtKB-KW"/>
</dbReference>
<evidence type="ECO:0000259" key="2">
    <source>
        <dbReference type="Pfam" id="PF00561"/>
    </source>
</evidence>
<dbReference type="RefSeq" id="WP_138189094.1">
    <property type="nucleotide sequence ID" value="NZ_LS992241.1"/>
</dbReference>
<evidence type="ECO:0000313" key="4">
    <source>
        <dbReference type="Proteomes" id="UP000304148"/>
    </source>
</evidence>
<reference evidence="4" key="1">
    <citation type="submission" date="2018-08" db="EMBL/GenBank/DDBJ databases">
        <authorList>
            <person name="Chevrot R."/>
        </authorList>
    </citation>
    <scope>NUCLEOTIDE SEQUENCE [LARGE SCALE GENOMIC DNA]</scope>
</reference>
<sequence>MSTPVITSPALQPEWLGPSGAAPAVARRLRVKHVAIALSLSTFFAAIVIFLALHGFIAWMFANPQVPPLFSNPMEAKGMKYETVSFPARDGHTLVDGWYIPSDKPSKRTLIFSHGYGANREEYWVPMYDLAKFAHRLDYNVIMFDYGFASEQHPTKATGGRLEKEQLLGAVKLAKERGAEHVVVWGFSMGAGTALQAALLTHDINAMILDSTFLLEPDTLYHNLQQYAPLPKHPSLDLLRTFFPAVNGTSLQQIPYNEVKSTNYEMPILFVHGTADSKAPYGIAEGIAAHQSNKLSQAWIVPNAQHELIYRTQRKDYLSKTSSFLNAAYRADRGLFIAQN</sequence>
<dbReference type="InterPro" id="IPR000073">
    <property type="entry name" value="AB_hydrolase_1"/>
</dbReference>
<organism evidence="3 4">
    <name type="scientific">Paenibacillus alvei</name>
    <name type="common">Bacillus alvei</name>
    <dbReference type="NCBI Taxonomy" id="44250"/>
    <lineage>
        <taxon>Bacteria</taxon>
        <taxon>Bacillati</taxon>
        <taxon>Bacillota</taxon>
        <taxon>Bacilli</taxon>
        <taxon>Bacillales</taxon>
        <taxon>Paenibacillaceae</taxon>
        <taxon>Paenibacillus</taxon>
    </lineage>
</organism>
<keyword evidence="3" id="KW-0378">Hydrolase</keyword>
<keyword evidence="1" id="KW-0812">Transmembrane</keyword>
<keyword evidence="1" id="KW-0472">Membrane</keyword>
<dbReference type="AlphaFoldDB" id="A0A383RKL4"/>
<dbReference type="Pfam" id="PF00561">
    <property type="entry name" value="Abhydrolase_1"/>
    <property type="match status" value="1"/>
</dbReference>
<dbReference type="Gene3D" id="3.40.50.1820">
    <property type="entry name" value="alpha/beta hydrolase"/>
    <property type="match status" value="1"/>
</dbReference>
<feature type="transmembrane region" description="Helical" evidence="1">
    <location>
        <begin position="34"/>
        <end position="62"/>
    </location>
</feature>
<dbReference type="EMBL" id="LS992241">
    <property type="protein sequence ID" value="SYX87510.1"/>
    <property type="molecule type" value="Genomic_DNA"/>
</dbReference>
<evidence type="ECO:0000256" key="1">
    <source>
        <dbReference type="SAM" id="Phobius"/>
    </source>
</evidence>
<protein>
    <submittedName>
        <fullName evidence="3">Alpha/beta hydrolase</fullName>
    </submittedName>
</protein>